<dbReference type="EMBL" id="JAMYJR010000051">
    <property type="protein sequence ID" value="MCO8276777.1"/>
    <property type="molecule type" value="Genomic_DNA"/>
</dbReference>
<name>A0ABT1E100_9ACTN</name>
<accession>A0ABT1E100</accession>
<reference evidence="1 2" key="1">
    <citation type="submission" date="2022-06" db="EMBL/GenBank/DDBJ databases">
        <title>New Species of the Genus Actinoplanes, ActinopZanes ferrugineus.</title>
        <authorList>
            <person name="Ding P."/>
        </authorList>
    </citation>
    <scope>NUCLEOTIDE SEQUENCE [LARGE SCALE GENOMIC DNA]</scope>
    <source>
        <strain evidence="1 2">TRM88003</strain>
    </source>
</reference>
<keyword evidence="2" id="KW-1185">Reference proteome</keyword>
<dbReference type="SUPFAM" id="SSF48452">
    <property type="entry name" value="TPR-like"/>
    <property type="match status" value="1"/>
</dbReference>
<dbReference type="InterPro" id="IPR011990">
    <property type="entry name" value="TPR-like_helical_dom_sf"/>
</dbReference>
<dbReference type="RefSeq" id="WP_253242803.1">
    <property type="nucleotide sequence ID" value="NZ_JAMYJR010000051.1"/>
</dbReference>
<organism evidence="1 2">
    <name type="scientific">Paractinoplanes aksuensis</name>
    <dbReference type="NCBI Taxonomy" id="2939490"/>
    <lineage>
        <taxon>Bacteria</taxon>
        <taxon>Bacillati</taxon>
        <taxon>Actinomycetota</taxon>
        <taxon>Actinomycetes</taxon>
        <taxon>Micromonosporales</taxon>
        <taxon>Micromonosporaceae</taxon>
        <taxon>Paractinoplanes</taxon>
    </lineage>
</organism>
<dbReference type="Proteomes" id="UP001523369">
    <property type="component" value="Unassembled WGS sequence"/>
</dbReference>
<gene>
    <name evidence="1" type="ORF">M1L60_39980</name>
</gene>
<proteinExistence type="predicted"/>
<comment type="caution">
    <text evidence="1">The sequence shown here is derived from an EMBL/GenBank/DDBJ whole genome shotgun (WGS) entry which is preliminary data.</text>
</comment>
<protein>
    <submittedName>
        <fullName evidence="1">Uncharacterized protein</fullName>
    </submittedName>
</protein>
<evidence type="ECO:0000313" key="1">
    <source>
        <dbReference type="EMBL" id="MCO8276777.1"/>
    </source>
</evidence>
<evidence type="ECO:0000313" key="2">
    <source>
        <dbReference type="Proteomes" id="UP001523369"/>
    </source>
</evidence>
<sequence>MTGWGAWPREEAAGKYGPLLGVLLVAPARGDPRPLLQIIDRLEAEGNALGLEVVADGISAEAHDEFLDTDALTVLVQLAVQVYGRASAIASPDRQLFLAAKGLGMSSLLHDDVTSLGEDLAGGMSEALGTTDPAWLVDAAKEARHHNLPLTVAMLHALRDTSPEAAEVLVFFQEDLIALYDRLGLPRAAFETAVLATYAAAYSQRDSETSVRLARAALRRGDTLPDSIELRDRLYSLSRQTLDADEVARRFERIAVRLRDEQNWSGLAYRYFVVAEYTGVERHYQLAVYYFEKAAALGAREEYRQLECRGFALGASARLNPSAETFDQAAAILDRAARLTFQNERLFLFYSSTGHFFAAHAHLVRGDAAGAATAFDQCFDIMRQAFRPYAEVLRRMAAGAAEPCPPDQVAELRRTMHPRPEQLAAAAAAGDLTAVGAGCLYLNPLL</sequence>